<evidence type="ECO:0000259" key="8">
    <source>
        <dbReference type="Pfam" id="PF14737"/>
    </source>
</evidence>
<dbReference type="EMBL" id="OX395138">
    <property type="protein sequence ID" value="CAI5790729.1"/>
    <property type="molecule type" value="Genomic_DNA"/>
</dbReference>
<evidence type="ECO:0000313" key="11">
    <source>
        <dbReference type="Proteomes" id="UP001178461"/>
    </source>
</evidence>
<evidence type="ECO:0000256" key="2">
    <source>
        <dbReference type="ARBA" id="ARBA00022490"/>
    </source>
</evidence>
<keyword evidence="2" id="KW-0963">Cytoplasm</keyword>
<evidence type="ECO:0000256" key="1">
    <source>
        <dbReference type="ARBA" id="ARBA00010449"/>
    </source>
</evidence>
<keyword evidence="11" id="KW-1185">Reference proteome</keyword>
<evidence type="ECO:0000313" key="10">
    <source>
        <dbReference type="EMBL" id="CAI5790729.1"/>
    </source>
</evidence>
<evidence type="ECO:0000256" key="7">
    <source>
        <dbReference type="SAM" id="MobiDB-lite"/>
    </source>
</evidence>
<organism evidence="10 11">
    <name type="scientific">Podarcis lilfordi</name>
    <name type="common">Lilford's wall lizard</name>
    <dbReference type="NCBI Taxonomy" id="74358"/>
    <lineage>
        <taxon>Eukaryota</taxon>
        <taxon>Metazoa</taxon>
        <taxon>Chordata</taxon>
        <taxon>Craniata</taxon>
        <taxon>Vertebrata</taxon>
        <taxon>Euteleostomi</taxon>
        <taxon>Lepidosauria</taxon>
        <taxon>Squamata</taxon>
        <taxon>Bifurcata</taxon>
        <taxon>Unidentata</taxon>
        <taxon>Episquamata</taxon>
        <taxon>Laterata</taxon>
        <taxon>Lacertibaenia</taxon>
        <taxon>Lacertidae</taxon>
        <taxon>Podarcis</taxon>
    </lineage>
</organism>
<proteinExistence type="inferred from homology"/>
<dbReference type="InterPro" id="IPR027974">
    <property type="entry name" value="DUF4470"/>
</dbReference>
<feature type="domain" description="DUF4470" evidence="8">
    <location>
        <begin position="112"/>
        <end position="218"/>
    </location>
</feature>
<sequence>MTQELQVGNNVKGAEADQGRFSHLNPGKCRLGILPASLQAPLPRRQRHWPPRGLLRHLPSLAHSLAASRAAARPIERGPCLSRQREEEWRRDLSRAAMTAAGSGNGFGTTAWWGFSPALDLQATCLEASMEHLQLSQDGIPELNILLVGSVDGRHILKTMSQAHRWPRRKINFYVLENNLEALGRQLLFLSLAVEPLEKMGLQEKSETFLELMGNTLLRGQTAAYLQEKANLFIRYVTDPDFQQAHLPLLDLSALKFKERDQLEAIFKFWRNHDPQTFQIKQLWDLRLRQYLGARYDSRRGVCDWDLNMKLHEHGANVINFREFYRWRDTGMAFEMREAPYDIPNKTLASGRLLRHKGERVPARGYWGDVATGPYIIFGIEAEDPSLLKTTNGIPSKSAQEISLHNVTALLYELSYNTRYDPSASSDEEGMSGNLQGAGDHSKLGANGGPPSIEDARVCFLPLNCLPELHHKGKYQQLFNLIFVSCSMVHVLKPNVNLIAAPKATLIVELTNFLPDLHKEQVSVFSSQVAKQVAEAGFVPVQAADKRPFSLFQLGHQEAGEICNEFPALEMTAPGP</sequence>
<dbReference type="Proteomes" id="UP001178461">
    <property type="component" value="Chromosome 13"/>
</dbReference>
<dbReference type="InterPro" id="IPR039304">
    <property type="entry name" value="DNAAF3"/>
</dbReference>
<evidence type="ECO:0000259" key="9">
    <source>
        <dbReference type="Pfam" id="PF14740"/>
    </source>
</evidence>
<feature type="region of interest" description="Disordered" evidence="7">
    <location>
        <begin position="422"/>
        <end position="447"/>
    </location>
</feature>
<dbReference type="InterPro" id="IPR028235">
    <property type="entry name" value="DNAAF3_C"/>
</dbReference>
<evidence type="ECO:0000256" key="6">
    <source>
        <dbReference type="ARBA" id="ARBA00025165"/>
    </source>
</evidence>
<dbReference type="PANTHER" id="PTHR22118">
    <property type="entry name" value="DYNEIN ASSEMBLY FACTOR 3, AXONEMAL"/>
    <property type="match status" value="1"/>
</dbReference>
<evidence type="ECO:0000256" key="3">
    <source>
        <dbReference type="ARBA" id="ARBA00022794"/>
    </source>
</evidence>
<comment type="function">
    <text evidence="6">Required for the assembly of axonemal inner and outer dynein arms. Involved in preassembly of dyneins into complexes before their transport into cilia.</text>
</comment>
<evidence type="ECO:0000256" key="5">
    <source>
        <dbReference type="ARBA" id="ARBA00024431"/>
    </source>
</evidence>
<name>A0AA35L738_9SAUR</name>
<feature type="domain" description="Dynein assembly factor 3 C-terminal" evidence="9">
    <location>
        <begin position="250"/>
        <end position="541"/>
    </location>
</feature>
<gene>
    <name evidence="10" type="ORF">PODLI_1B041241</name>
</gene>
<keyword evidence="3" id="KW-0970">Cilium biogenesis/degradation</keyword>
<protein>
    <recommendedName>
        <fullName evidence="5">Dynein axonemal assembly factor 3</fullName>
    </recommendedName>
</protein>
<dbReference type="Pfam" id="PF14740">
    <property type="entry name" value="DUF4471"/>
    <property type="match status" value="1"/>
</dbReference>
<dbReference type="PANTHER" id="PTHR22118:SF14">
    <property type="entry name" value="DYNEIN AXONEMAL ASSEMBLY FACTOR 3"/>
    <property type="match status" value="1"/>
</dbReference>
<comment type="similarity">
    <text evidence="1">Belongs to the DNAAF3 family.</text>
</comment>
<accession>A0AA35L738</accession>
<dbReference type="GO" id="GO:0070286">
    <property type="term" value="P:axonemal dynein complex assembly"/>
    <property type="evidence" value="ECO:0007669"/>
    <property type="project" value="InterPro"/>
</dbReference>
<comment type="subcellular location">
    <subcellularLocation>
        <location evidence="4">Dynein axonemal particle</location>
    </subcellularLocation>
</comment>
<evidence type="ECO:0000256" key="4">
    <source>
        <dbReference type="ARBA" id="ARBA00024190"/>
    </source>
</evidence>
<dbReference type="GO" id="GO:0120293">
    <property type="term" value="C:dynein axonemal particle"/>
    <property type="evidence" value="ECO:0007669"/>
    <property type="project" value="UniProtKB-SubCell"/>
</dbReference>
<dbReference type="GO" id="GO:0044458">
    <property type="term" value="P:motile cilium assembly"/>
    <property type="evidence" value="ECO:0007669"/>
    <property type="project" value="TreeGrafter"/>
</dbReference>
<dbReference type="Pfam" id="PF14737">
    <property type="entry name" value="DUF4470"/>
    <property type="match status" value="1"/>
</dbReference>
<dbReference type="AlphaFoldDB" id="A0AA35L738"/>
<reference evidence="10" key="1">
    <citation type="submission" date="2022-12" db="EMBL/GenBank/DDBJ databases">
        <authorList>
            <person name="Alioto T."/>
            <person name="Alioto T."/>
            <person name="Gomez Garrido J."/>
        </authorList>
    </citation>
    <scope>NUCLEOTIDE SEQUENCE</scope>
</reference>